<dbReference type="GO" id="GO:0005634">
    <property type="term" value="C:nucleus"/>
    <property type="evidence" value="ECO:0007669"/>
    <property type="project" value="TreeGrafter"/>
</dbReference>
<evidence type="ECO:0000256" key="2">
    <source>
        <dbReference type="PROSITE-ProRule" id="PRU00176"/>
    </source>
</evidence>
<dbReference type="InterPro" id="IPR050374">
    <property type="entry name" value="RRT5_SRSF_SR"/>
</dbReference>
<accession>A0AAV9NHX8</accession>
<evidence type="ECO:0000313" key="5">
    <source>
        <dbReference type="EMBL" id="KAK5058727.1"/>
    </source>
</evidence>
<dbReference type="InterPro" id="IPR000504">
    <property type="entry name" value="RRM_dom"/>
</dbReference>
<sequence>MPQERQRARDSSKDDAQFIIIVKDIPRQCRWQELKDMTRHLGGEQSLKAEVFELRDGSQLGHCTVKGRTAANQVYEGFLQNGWNGLSVFVSLAILEKGALTSIEGPKKTVGMDQARSTDVRYSCAQEASALHNHVGTMPYTSSNTQTGSTSYGTQYSFDPGMTSSTSTPNGLPLYASGMTKYPYPYQIAPAYNTTPVRGDYPTSPTHYAPSYPTTTAFSQPTSKSRPPVNDGTSVFLSGLPYYHSEIELRNTLRAYGHLTYLEIHPDSRKLGKGKGTARARFQTPQQALTAIRGLDGRSIGGRKISVKQVKDDIGSGYSTTNTSKPVSDNRTTQVSISSQKKIHKRSKSSGGAVSSSTSTDKSHGTKAHHSSNTGPLVVNGARSSGSRRNSRDAASESDESSEDSNCESSDNSSDDEEDEDEPKLSSAKRGMCLLFPKFPFLALYPPHLPLIHPPPTWSSLVDQKTKIYSLPRM</sequence>
<dbReference type="InterPro" id="IPR035979">
    <property type="entry name" value="RBD_domain_sf"/>
</dbReference>
<evidence type="ECO:0000256" key="1">
    <source>
        <dbReference type="ARBA" id="ARBA00022884"/>
    </source>
</evidence>
<dbReference type="InterPro" id="IPR012677">
    <property type="entry name" value="Nucleotide-bd_a/b_plait_sf"/>
</dbReference>
<feature type="domain" description="RRM" evidence="4">
    <location>
        <begin position="233"/>
        <end position="312"/>
    </location>
</feature>
<evidence type="ECO:0000259" key="4">
    <source>
        <dbReference type="PROSITE" id="PS50102"/>
    </source>
</evidence>
<reference evidence="5 6" key="1">
    <citation type="submission" date="2023-08" db="EMBL/GenBank/DDBJ databases">
        <title>Black Yeasts Isolated from many extreme environments.</title>
        <authorList>
            <person name="Coleine C."/>
            <person name="Stajich J.E."/>
            <person name="Selbmann L."/>
        </authorList>
    </citation>
    <scope>NUCLEOTIDE SEQUENCE [LARGE SCALE GENOMIC DNA]</scope>
    <source>
        <strain evidence="5 6">CCFEE 5792</strain>
    </source>
</reference>
<protein>
    <recommendedName>
        <fullName evidence="4">RRM domain-containing protein</fullName>
    </recommendedName>
</protein>
<organism evidence="5 6">
    <name type="scientific">Exophiala bonariae</name>
    <dbReference type="NCBI Taxonomy" id="1690606"/>
    <lineage>
        <taxon>Eukaryota</taxon>
        <taxon>Fungi</taxon>
        <taxon>Dikarya</taxon>
        <taxon>Ascomycota</taxon>
        <taxon>Pezizomycotina</taxon>
        <taxon>Eurotiomycetes</taxon>
        <taxon>Chaetothyriomycetidae</taxon>
        <taxon>Chaetothyriales</taxon>
        <taxon>Herpotrichiellaceae</taxon>
        <taxon>Exophiala</taxon>
    </lineage>
</organism>
<dbReference type="EMBL" id="JAVRRD010000005">
    <property type="protein sequence ID" value="KAK5058727.1"/>
    <property type="molecule type" value="Genomic_DNA"/>
</dbReference>
<dbReference type="SUPFAM" id="SSF54928">
    <property type="entry name" value="RNA-binding domain, RBD"/>
    <property type="match status" value="1"/>
</dbReference>
<feature type="compositionally biased region" description="Acidic residues" evidence="3">
    <location>
        <begin position="413"/>
        <end position="422"/>
    </location>
</feature>
<feature type="compositionally biased region" description="Low complexity" evidence="3">
    <location>
        <begin position="349"/>
        <end position="360"/>
    </location>
</feature>
<dbReference type="AlphaFoldDB" id="A0AAV9NHX8"/>
<evidence type="ECO:0000313" key="6">
    <source>
        <dbReference type="Proteomes" id="UP001358417"/>
    </source>
</evidence>
<keyword evidence="6" id="KW-1185">Reference proteome</keyword>
<dbReference type="PANTHER" id="PTHR23003:SF60">
    <property type="entry name" value="RNA BINDING PROTEIN (AFU_ORTHOLOGUE AFUA_1G02950)"/>
    <property type="match status" value="1"/>
</dbReference>
<dbReference type="CDD" id="cd00590">
    <property type="entry name" value="RRM_SF"/>
    <property type="match status" value="1"/>
</dbReference>
<proteinExistence type="predicted"/>
<feature type="region of interest" description="Disordered" evidence="3">
    <location>
        <begin position="313"/>
        <end position="426"/>
    </location>
</feature>
<dbReference type="GO" id="GO:1990904">
    <property type="term" value="C:ribonucleoprotein complex"/>
    <property type="evidence" value="ECO:0007669"/>
    <property type="project" value="TreeGrafter"/>
</dbReference>
<feature type="compositionally biased region" description="Acidic residues" evidence="3">
    <location>
        <begin position="396"/>
        <end position="406"/>
    </location>
</feature>
<gene>
    <name evidence="5" type="ORF">LTR84_010991</name>
</gene>
<dbReference type="RefSeq" id="XP_064709250.1">
    <property type="nucleotide sequence ID" value="XM_064854524.1"/>
</dbReference>
<name>A0AAV9NHX8_9EURO</name>
<dbReference type="GO" id="GO:0003729">
    <property type="term" value="F:mRNA binding"/>
    <property type="evidence" value="ECO:0007669"/>
    <property type="project" value="TreeGrafter"/>
</dbReference>
<dbReference type="GO" id="GO:0005737">
    <property type="term" value="C:cytoplasm"/>
    <property type="evidence" value="ECO:0007669"/>
    <property type="project" value="TreeGrafter"/>
</dbReference>
<dbReference type="SMART" id="SM00360">
    <property type="entry name" value="RRM"/>
    <property type="match status" value="1"/>
</dbReference>
<dbReference type="PANTHER" id="PTHR23003">
    <property type="entry name" value="RNA RECOGNITION MOTIF RRM DOMAIN CONTAINING PROTEIN"/>
    <property type="match status" value="1"/>
</dbReference>
<dbReference type="Proteomes" id="UP001358417">
    <property type="component" value="Unassembled WGS sequence"/>
</dbReference>
<dbReference type="Pfam" id="PF00076">
    <property type="entry name" value="RRM_1"/>
    <property type="match status" value="1"/>
</dbReference>
<dbReference type="Gene3D" id="3.30.70.330">
    <property type="match status" value="1"/>
</dbReference>
<evidence type="ECO:0000256" key="3">
    <source>
        <dbReference type="SAM" id="MobiDB-lite"/>
    </source>
</evidence>
<dbReference type="PROSITE" id="PS50102">
    <property type="entry name" value="RRM"/>
    <property type="match status" value="1"/>
</dbReference>
<feature type="compositionally biased region" description="Polar residues" evidence="3">
    <location>
        <begin position="317"/>
        <end position="340"/>
    </location>
</feature>
<keyword evidence="1 2" id="KW-0694">RNA-binding</keyword>
<dbReference type="GeneID" id="89979145"/>
<comment type="caution">
    <text evidence="5">The sequence shown here is derived from an EMBL/GenBank/DDBJ whole genome shotgun (WGS) entry which is preliminary data.</text>
</comment>